<dbReference type="InterPro" id="IPR014710">
    <property type="entry name" value="RmlC-like_jellyroll"/>
</dbReference>
<dbReference type="CDD" id="cd02209">
    <property type="entry name" value="cupin_XRE_C"/>
    <property type="match status" value="1"/>
</dbReference>
<dbReference type="KEGG" id="msil:METEAL_19380"/>
<dbReference type="Proteomes" id="UP001238179">
    <property type="component" value="Chromosome"/>
</dbReference>
<dbReference type="SMART" id="SM00530">
    <property type="entry name" value="HTH_XRE"/>
    <property type="match status" value="1"/>
</dbReference>
<dbReference type="InterPro" id="IPR011051">
    <property type="entry name" value="RmlC_Cupin_sf"/>
</dbReference>
<dbReference type="SUPFAM" id="SSF47413">
    <property type="entry name" value="lambda repressor-like DNA-binding domains"/>
    <property type="match status" value="1"/>
</dbReference>
<dbReference type="Pfam" id="PF07883">
    <property type="entry name" value="Cupin_2"/>
    <property type="match status" value="1"/>
</dbReference>
<sequence>MPEAMELGTRIAAFRERLGLSRAELAANAGVAAGVVEAVEEGRAYPPLGTLLKLARALGQRPGTFMDDHYREDPLVVRASDRQREAPDAVTGPYRYFSLGRGKTDRHMEPLFIEVAPDPAEAPSSHEGEEFLIVLAGEVVVQYGDAVHTLGPGDTMYYNSIVPHLVRAGGGRPASLCAVIFQPF</sequence>
<evidence type="ECO:0000313" key="4">
    <source>
        <dbReference type="Proteomes" id="UP001238179"/>
    </source>
</evidence>
<protein>
    <submittedName>
        <fullName evidence="3">DNA-binding protein</fullName>
    </submittedName>
</protein>
<dbReference type="EMBL" id="AP027080">
    <property type="protein sequence ID" value="BDU72764.1"/>
    <property type="molecule type" value="Genomic_DNA"/>
</dbReference>
<keyword evidence="4" id="KW-1185">Reference proteome</keyword>
<accession>A0AA48GMU5</accession>
<dbReference type="Gene3D" id="2.60.120.10">
    <property type="entry name" value="Jelly Rolls"/>
    <property type="match status" value="1"/>
</dbReference>
<dbReference type="InterPro" id="IPR050807">
    <property type="entry name" value="TransReg_Diox_bact_type"/>
</dbReference>
<dbReference type="Gene3D" id="1.10.260.40">
    <property type="entry name" value="lambda repressor-like DNA-binding domains"/>
    <property type="match status" value="1"/>
</dbReference>
<reference evidence="4" key="1">
    <citation type="journal article" date="2023" name="Int. J. Syst. Evol. Microbiol.">
        <title>Mesoterricola silvestris gen. nov., sp. nov., Mesoterricola sediminis sp. nov., Geothrix oryzae sp. nov., Geothrix edaphica sp. nov., Geothrix rubra sp. nov., and Geothrix limicola sp. nov., six novel members of Acidobacteriota isolated from soils.</title>
        <authorList>
            <person name="Itoh H."/>
            <person name="Sugisawa Y."/>
            <person name="Mise K."/>
            <person name="Xu Z."/>
            <person name="Kuniyasu M."/>
            <person name="Ushijima N."/>
            <person name="Kawano K."/>
            <person name="Kobayashi E."/>
            <person name="Shiratori Y."/>
            <person name="Masuda Y."/>
            <person name="Senoo K."/>
        </authorList>
    </citation>
    <scope>NUCLEOTIDE SEQUENCE [LARGE SCALE GENOMIC DNA]</scope>
    <source>
        <strain evidence="4">W79</strain>
    </source>
</reference>
<dbReference type="SUPFAM" id="SSF51182">
    <property type="entry name" value="RmlC-like cupins"/>
    <property type="match status" value="1"/>
</dbReference>
<dbReference type="InterPro" id="IPR013096">
    <property type="entry name" value="Cupin_2"/>
</dbReference>
<dbReference type="AlphaFoldDB" id="A0AA48GMU5"/>
<dbReference type="InterPro" id="IPR001387">
    <property type="entry name" value="Cro/C1-type_HTH"/>
</dbReference>
<evidence type="ECO:0000256" key="1">
    <source>
        <dbReference type="ARBA" id="ARBA00023125"/>
    </source>
</evidence>
<evidence type="ECO:0000313" key="3">
    <source>
        <dbReference type="EMBL" id="BDU72764.1"/>
    </source>
</evidence>
<dbReference type="GO" id="GO:0005829">
    <property type="term" value="C:cytosol"/>
    <property type="evidence" value="ECO:0007669"/>
    <property type="project" value="TreeGrafter"/>
</dbReference>
<dbReference type="PANTHER" id="PTHR46797:SF19">
    <property type="entry name" value="BLL2473 PROTEIN"/>
    <property type="match status" value="1"/>
</dbReference>
<gene>
    <name evidence="3" type="ORF">METEAL_19380</name>
</gene>
<dbReference type="RefSeq" id="WP_316415676.1">
    <property type="nucleotide sequence ID" value="NZ_AP027080.1"/>
</dbReference>
<name>A0AA48GMU5_9BACT</name>
<dbReference type="GO" id="GO:0003700">
    <property type="term" value="F:DNA-binding transcription factor activity"/>
    <property type="evidence" value="ECO:0007669"/>
    <property type="project" value="TreeGrafter"/>
</dbReference>
<dbReference type="InterPro" id="IPR010982">
    <property type="entry name" value="Lambda_DNA-bd_dom_sf"/>
</dbReference>
<organism evidence="3 4">
    <name type="scientific">Mesoterricola silvestris</name>
    <dbReference type="NCBI Taxonomy" id="2927979"/>
    <lineage>
        <taxon>Bacteria</taxon>
        <taxon>Pseudomonadati</taxon>
        <taxon>Acidobacteriota</taxon>
        <taxon>Holophagae</taxon>
        <taxon>Holophagales</taxon>
        <taxon>Holophagaceae</taxon>
        <taxon>Mesoterricola</taxon>
    </lineage>
</organism>
<dbReference type="GO" id="GO:0003677">
    <property type="term" value="F:DNA binding"/>
    <property type="evidence" value="ECO:0007669"/>
    <property type="project" value="UniProtKB-KW"/>
</dbReference>
<dbReference type="CDD" id="cd00093">
    <property type="entry name" value="HTH_XRE"/>
    <property type="match status" value="1"/>
</dbReference>
<dbReference type="Pfam" id="PF13560">
    <property type="entry name" value="HTH_31"/>
    <property type="match status" value="1"/>
</dbReference>
<dbReference type="PROSITE" id="PS50943">
    <property type="entry name" value="HTH_CROC1"/>
    <property type="match status" value="1"/>
</dbReference>
<dbReference type="PANTHER" id="PTHR46797">
    <property type="entry name" value="HTH-TYPE TRANSCRIPTIONAL REGULATOR"/>
    <property type="match status" value="1"/>
</dbReference>
<feature type="domain" description="HTH cro/C1-type" evidence="2">
    <location>
        <begin position="11"/>
        <end position="65"/>
    </location>
</feature>
<proteinExistence type="predicted"/>
<evidence type="ECO:0000259" key="2">
    <source>
        <dbReference type="PROSITE" id="PS50943"/>
    </source>
</evidence>
<keyword evidence="1 3" id="KW-0238">DNA-binding</keyword>